<sequence length="167" mass="19229">MDDLVQKVIEKLKKRQASNKILFFNELPSPPDKQVFIDYGCVILKNVSVQLIKDLYSLKRDSAWTSWILSGLNYDVQFYIQVNEPIVNFIPRTMVLDWPINFIVGRNSLIVANYNKIISRGEIAALPDNALLIKTASQTLTDEGLEICNKKNIKIKIRTDENCIWLE</sequence>
<evidence type="ECO:0000313" key="1">
    <source>
        <dbReference type="EMBL" id="KRM43926.1"/>
    </source>
</evidence>
<dbReference type="Pfam" id="PF15953">
    <property type="entry name" value="PDU_like"/>
    <property type="match status" value="1"/>
</dbReference>
<dbReference type="RefSeq" id="WP_054734287.1">
    <property type="nucleotide sequence ID" value="NZ_AZFZ01000024.1"/>
</dbReference>
<dbReference type="EMBL" id="AZFZ01000024">
    <property type="protein sequence ID" value="KRM43926.1"/>
    <property type="molecule type" value="Genomic_DNA"/>
</dbReference>
<evidence type="ECO:0000313" key="2">
    <source>
        <dbReference type="Proteomes" id="UP000051010"/>
    </source>
</evidence>
<dbReference type="Proteomes" id="UP000051010">
    <property type="component" value="Unassembled WGS sequence"/>
</dbReference>
<gene>
    <name evidence="1" type="ORF">FD47_GL001139</name>
</gene>
<protein>
    <recommendedName>
        <fullName evidence="3">Propanediol utilization protein PduM</fullName>
    </recommendedName>
</protein>
<accession>A0A0R1YW45</accession>
<reference evidence="1 2" key="1">
    <citation type="journal article" date="2015" name="Genome Announc.">
        <title>Expanding the biotechnology potential of lactobacilli through comparative genomics of 213 strains and associated genera.</title>
        <authorList>
            <person name="Sun Z."/>
            <person name="Harris H.M."/>
            <person name="McCann A."/>
            <person name="Guo C."/>
            <person name="Argimon S."/>
            <person name="Zhang W."/>
            <person name="Yang X."/>
            <person name="Jeffery I.B."/>
            <person name="Cooney J.C."/>
            <person name="Kagawa T.F."/>
            <person name="Liu W."/>
            <person name="Song Y."/>
            <person name="Salvetti E."/>
            <person name="Wrobel A."/>
            <person name="Rasinkangas P."/>
            <person name="Parkhill J."/>
            <person name="Rea M.C."/>
            <person name="O'Sullivan O."/>
            <person name="Ritari J."/>
            <person name="Douillard F.P."/>
            <person name="Paul Ross R."/>
            <person name="Yang R."/>
            <person name="Briner A.E."/>
            <person name="Felis G.E."/>
            <person name="de Vos W.M."/>
            <person name="Barrangou R."/>
            <person name="Klaenhammer T.R."/>
            <person name="Caufield P.W."/>
            <person name="Cui Y."/>
            <person name="Zhang H."/>
            <person name="O'Toole P.W."/>
        </authorList>
    </citation>
    <scope>NUCLEOTIDE SEQUENCE [LARGE SCALE GENOMIC DNA]</scope>
    <source>
        <strain evidence="1 2">DSM 18390</strain>
    </source>
</reference>
<dbReference type="InterPro" id="IPR030992">
    <property type="entry name" value="PduM"/>
</dbReference>
<dbReference type="PATRIC" id="fig|1423786.4.peg.1223"/>
<evidence type="ECO:0008006" key="3">
    <source>
        <dbReference type="Google" id="ProtNLM"/>
    </source>
</evidence>
<proteinExistence type="predicted"/>
<name>A0A0R1YW45_9LACO</name>
<comment type="caution">
    <text evidence="1">The sequence shown here is derived from an EMBL/GenBank/DDBJ whole genome shotgun (WGS) entry which is preliminary data.</text>
</comment>
<dbReference type="AlphaFoldDB" id="A0A0R1YW45"/>
<dbReference type="NCBIfam" id="TIGR04493">
    <property type="entry name" value="microcomp_PduM"/>
    <property type="match status" value="1"/>
</dbReference>
<organism evidence="1 2">
    <name type="scientific">Lentilactobacillus parafarraginis DSM 18390 = JCM 14109</name>
    <dbReference type="NCBI Taxonomy" id="1423786"/>
    <lineage>
        <taxon>Bacteria</taxon>
        <taxon>Bacillati</taxon>
        <taxon>Bacillota</taxon>
        <taxon>Bacilli</taxon>
        <taxon>Lactobacillales</taxon>
        <taxon>Lactobacillaceae</taxon>
        <taxon>Lentilactobacillus</taxon>
    </lineage>
</organism>
<dbReference type="GO" id="GO:0005198">
    <property type="term" value="F:structural molecule activity"/>
    <property type="evidence" value="ECO:0007669"/>
    <property type="project" value="InterPro"/>
</dbReference>